<dbReference type="InterPro" id="IPR029061">
    <property type="entry name" value="THDP-binding"/>
</dbReference>
<comment type="catalytic activity">
    <reaction evidence="9">
        <text>(2R)-hydroxyhexadecanoyl-CoA = pentadecanal + formyl-CoA</text>
        <dbReference type="Rhea" id="RHEA:55212"/>
        <dbReference type="ChEBI" id="CHEBI:17302"/>
        <dbReference type="ChEBI" id="CHEBI:57376"/>
        <dbReference type="ChEBI" id="CHEBI:138654"/>
    </reaction>
    <physiologicalReaction direction="left-to-right" evidence="9">
        <dbReference type="Rhea" id="RHEA:55213"/>
    </physiologicalReaction>
</comment>
<evidence type="ECO:0000256" key="8">
    <source>
        <dbReference type="ARBA" id="ARBA00048738"/>
    </source>
</evidence>
<dbReference type="InterPro" id="IPR029035">
    <property type="entry name" value="DHS-like_NAD/FAD-binding_dom"/>
</dbReference>
<dbReference type="SUPFAM" id="SSF52467">
    <property type="entry name" value="DHS-like NAD/FAD-binding domain"/>
    <property type="match status" value="1"/>
</dbReference>
<name>A0A813QAA5_ADIRI</name>
<reference evidence="14" key="1">
    <citation type="submission" date="2021-02" db="EMBL/GenBank/DDBJ databases">
        <authorList>
            <person name="Nowell W R."/>
        </authorList>
    </citation>
    <scope>NUCLEOTIDE SEQUENCE</scope>
</reference>
<proteinExistence type="inferred from homology"/>
<evidence type="ECO:0000259" key="11">
    <source>
        <dbReference type="Pfam" id="PF00205"/>
    </source>
</evidence>
<dbReference type="Pfam" id="PF02775">
    <property type="entry name" value="TPP_enzyme_C"/>
    <property type="match status" value="1"/>
</dbReference>
<evidence type="ECO:0000259" key="13">
    <source>
        <dbReference type="Pfam" id="PF02776"/>
    </source>
</evidence>
<dbReference type="PROSITE" id="PS00187">
    <property type="entry name" value="TPP_ENZYMES"/>
    <property type="match status" value="1"/>
</dbReference>
<dbReference type="Gene3D" id="3.40.50.1220">
    <property type="entry name" value="TPP-binding domain"/>
    <property type="match status" value="1"/>
</dbReference>
<dbReference type="GO" id="GO:0030976">
    <property type="term" value="F:thiamine pyrophosphate binding"/>
    <property type="evidence" value="ECO:0007669"/>
    <property type="project" value="InterPro"/>
</dbReference>
<dbReference type="Proteomes" id="UP000663852">
    <property type="component" value="Unassembled WGS sequence"/>
</dbReference>
<dbReference type="GO" id="GO:0003984">
    <property type="term" value="F:acetolactate synthase activity"/>
    <property type="evidence" value="ECO:0007669"/>
    <property type="project" value="TreeGrafter"/>
</dbReference>
<dbReference type="Pfam" id="PF02776">
    <property type="entry name" value="TPP_enzyme_N"/>
    <property type="match status" value="2"/>
</dbReference>
<dbReference type="GO" id="GO:0009097">
    <property type="term" value="P:isoleucine biosynthetic process"/>
    <property type="evidence" value="ECO:0007669"/>
    <property type="project" value="TreeGrafter"/>
</dbReference>
<evidence type="ECO:0000313" key="14">
    <source>
        <dbReference type="EMBL" id="CAF0764698.1"/>
    </source>
</evidence>
<dbReference type="GO" id="GO:0050660">
    <property type="term" value="F:flavin adenine dinucleotide binding"/>
    <property type="evidence" value="ECO:0007669"/>
    <property type="project" value="TreeGrafter"/>
</dbReference>
<comment type="caution">
    <text evidence="14">The sequence shown here is derived from an EMBL/GenBank/DDBJ whole genome shotgun (WGS) entry which is preliminary data.</text>
</comment>
<dbReference type="PANTHER" id="PTHR18968">
    <property type="entry name" value="THIAMINE PYROPHOSPHATE ENZYMES"/>
    <property type="match status" value="1"/>
</dbReference>
<gene>
    <name evidence="14" type="ORF">EDS130_LOCUS2993</name>
</gene>
<feature type="domain" description="Thiamine pyrophosphate enzyme central" evidence="11">
    <location>
        <begin position="278"/>
        <end position="410"/>
    </location>
</feature>
<dbReference type="InterPro" id="IPR011766">
    <property type="entry name" value="TPP_enzyme_TPP-bd"/>
</dbReference>
<dbReference type="SUPFAM" id="SSF52518">
    <property type="entry name" value="Thiamin diphosphate-binding fold (THDP-binding)"/>
    <property type="match status" value="2"/>
</dbReference>
<comment type="cofactor">
    <cofactor evidence="2">
        <name>thiamine diphosphate</name>
        <dbReference type="ChEBI" id="CHEBI:58937"/>
    </cofactor>
</comment>
<evidence type="ECO:0000256" key="3">
    <source>
        <dbReference type="ARBA" id="ARBA00007812"/>
    </source>
</evidence>
<organism evidence="14 15">
    <name type="scientific">Adineta ricciae</name>
    <name type="common">Rotifer</name>
    <dbReference type="NCBI Taxonomy" id="249248"/>
    <lineage>
        <taxon>Eukaryota</taxon>
        <taxon>Metazoa</taxon>
        <taxon>Spiralia</taxon>
        <taxon>Gnathifera</taxon>
        <taxon>Rotifera</taxon>
        <taxon>Eurotatoria</taxon>
        <taxon>Bdelloidea</taxon>
        <taxon>Adinetida</taxon>
        <taxon>Adinetidae</taxon>
        <taxon>Adineta</taxon>
    </lineage>
</organism>
<feature type="domain" description="Thiamine pyrophosphate enzyme N-terminal TPP-binding" evidence="13">
    <location>
        <begin position="120"/>
        <end position="173"/>
    </location>
</feature>
<evidence type="ECO:0000256" key="1">
    <source>
        <dbReference type="ARBA" id="ARBA00001946"/>
    </source>
</evidence>
<dbReference type="OrthoDB" id="16262at2759"/>
<evidence type="ECO:0000256" key="7">
    <source>
        <dbReference type="ARBA" id="ARBA00030510"/>
    </source>
</evidence>
<comment type="cofactor">
    <cofactor evidence="1">
        <name>Mg(2+)</name>
        <dbReference type="ChEBI" id="CHEBI:18420"/>
    </cofactor>
</comment>
<dbReference type="InterPro" id="IPR000399">
    <property type="entry name" value="TPP-bd_CS"/>
</dbReference>
<evidence type="ECO:0000256" key="10">
    <source>
        <dbReference type="RuleBase" id="RU362132"/>
    </source>
</evidence>
<dbReference type="InterPro" id="IPR012001">
    <property type="entry name" value="Thiamin_PyroP_enz_TPP-bd_dom"/>
</dbReference>
<dbReference type="GO" id="GO:0005948">
    <property type="term" value="C:acetolactate synthase complex"/>
    <property type="evidence" value="ECO:0007669"/>
    <property type="project" value="TreeGrafter"/>
</dbReference>
<dbReference type="PANTHER" id="PTHR18968:SF166">
    <property type="entry name" value="2-HYDROXYACYL-COA LYASE 2"/>
    <property type="match status" value="1"/>
</dbReference>
<comment type="similarity">
    <text evidence="3 10">Belongs to the TPP enzyme family.</text>
</comment>
<evidence type="ECO:0000259" key="12">
    <source>
        <dbReference type="Pfam" id="PF02775"/>
    </source>
</evidence>
<protein>
    <recommendedName>
        <fullName evidence="4">2-hydroxyacyl-CoA lyase 2</fullName>
    </recommendedName>
    <alternativeName>
        <fullName evidence="7">IlvB-like protein</fullName>
    </alternativeName>
</protein>
<feature type="domain" description="Thiamine pyrophosphate enzyme N-terminal TPP-binding" evidence="13">
    <location>
        <begin position="39"/>
        <end position="112"/>
    </location>
</feature>
<comment type="catalytic activity">
    <reaction evidence="8">
        <text>2-hydroxyoctadecanoyl-CoA = heptadecanal + formyl-CoA</text>
        <dbReference type="Rhea" id="RHEA:55196"/>
        <dbReference type="ChEBI" id="CHEBI:57376"/>
        <dbReference type="ChEBI" id="CHEBI:74116"/>
        <dbReference type="ChEBI" id="CHEBI:138631"/>
    </reaction>
    <physiologicalReaction direction="left-to-right" evidence="8">
        <dbReference type="Rhea" id="RHEA:55197"/>
    </physiologicalReaction>
</comment>
<dbReference type="CDD" id="cd07035">
    <property type="entry name" value="TPP_PYR_POX_like"/>
    <property type="match status" value="1"/>
</dbReference>
<accession>A0A813QAA5</accession>
<dbReference type="CDD" id="cd02004">
    <property type="entry name" value="TPP_BZL_OCoD_HPCL"/>
    <property type="match status" value="1"/>
</dbReference>
<evidence type="ECO:0000313" key="15">
    <source>
        <dbReference type="Proteomes" id="UP000663852"/>
    </source>
</evidence>
<dbReference type="GO" id="GO:0009099">
    <property type="term" value="P:L-valine biosynthetic process"/>
    <property type="evidence" value="ECO:0007669"/>
    <property type="project" value="TreeGrafter"/>
</dbReference>
<dbReference type="AlphaFoldDB" id="A0A813QAA5"/>
<sequence>MLVFLVISISLILLCYLGYKTRWIYTLIYKVDESSTAYGGELVADVLKAHGVPYLFCLSGGHISPILVACEKRGIRIIDTRHEVNAAFAADAVSRLSGKIGVCVVTAGPGNIISSDVLHLQMIILTGYLGLTNTVTAIKNAQMAESPLLLLGGCAANLSKGRGALQDIDHMSLFKSICKYTVSIKRVREIPSMLRQAIHVAQSGTPGPVFVEFPIDVLYPFHLVEREVGIKPNPKTVADRFANLYLSTYIRGTFAGAWDRQDVSPIPPKIPYASNVSIQKAAELVRAAKSPVCLLGSQATLPPTSTSAVVEALESMNIPCFLGGMTRGLLGRNSSIQFRHCRKEALKDADVVLLIGAVCDFRLGYGKVLSRKSKIIIVNRNSFSLHQNSDVFWKPTLPIKGDPADFLVRLNKVLAESNYRCSTSWIENLRNKDDVKEETNRQKGLEKTEVLLNPVRVLQELEAQLPENAILIGDGGDFVATAAYILRPRAPLAWLDPGAFGTLGVGAGFALGAKLVRPEASIWIIYGDGALGYSIMEYDTFVRHKIPVISIVGNDACWSQIARDQVPLLGSIVGCSLEYSKYDKIVESLGGVGFQLDRSNENNMIDIFRQANDVNQQQQKSVLINCLIGRTNFREGSVSV</sequence>
<dbReference type="EMBL" id="CAJNOJ010000007">
    <property type="protein sequence ID" value="CAF0764698.1"/>
    <property type="molecule type" value="Genomic_DNA"/>
</dbReference>
<evidence type="ECO:0000256" key="9">
    <source>
        <dbReference type="ARBA" id="ARBA00048767"/>
    </source>
</evidence>
<evidence type="ECO:0000256" key="2">
    <source>
        <dbReference type="ARBA" id="ARBA00001964"/>
    </source>
</evidence>
<dbReference type="GO" id="GO:0000287">
    <property type="term" value="F:magnesium ion binding"/>
    <property type="evidence" value="ECO:0007669"/>
    <property type="project" value="InterPro"/>
</dbReference>
<keyword evidence="6 10" id="KW-0786">Thiamine pyrophosphate</keyword>
<evidence type="ECO:0000256" key="5">
    <source>
        <dbReference type="ARBA" id="ARBA00022723"/>
    </source>
</evidence>
<feature type="domain" description="Thiamine pyrophosphate enzyme TPP-binding" evidence="12">
    <location>
        <begin position="474"/>
        <end position="625"/>
    </location>
</feature>
<evidence type="ECO:0000256" key="6">
    <source>
        <dbReference type="ARBA" id="ARBA00023052"/>
    </source>
</evidence>
<dbReference type="Gene3D" id="3.40.50.970">
    <property type="match status" value="3"/>
</dbReference>
<dbReference type="InterPro" id="IPR045229">
    <property type="entry name" value="TPP_enz"/>
</dbReference>
<dbReference type="InterPro" id="IPR012000">
    <property type="entry name" value="Thiamin_PyroP_enz_cen_dom"/>
</dbReference>
<keyword evidence="5" id="KW-0479">Metal-binding</keyword>
<evidence type="ECO:0000256" key="4">
    <source>
        <dbReference type="ARBA" id="ARBA00018936"/>
    </source>
</evidence>
<dbReference type="Pfam" id="PF00205">
    <property type="entry name" value="TPP_enzyme_M"/>
    <property type="match status" value="1"/>
</dbReference>